<gene>
    <name evidence="2" type="ORF">ASPZODRAFT_58079</name>
</gene>
<sequence length="262" mass="27068">MDLQGQPIPSGARGVKNTTDPEAYRNPIVESSGPVANDSLAAESSKSGGAFSQNRGAEPLGVSGNQSTFANQDTSGATTLSSAPDRTARPDPTRKQRYPEALGGQGEFPGTHLPESGYAGGSTQAKQGMGIHAGEYPASQKLQSSETSGGDGGAAASGSGYTQYHSEYNAGTAPNYITPATSNLGNTKPKGNKLTEGGFPDEPGKNVSFTSEIGSQQDPGRLAETKFQRMAQESGPYGTEAGRQKGVDSDNLYGSLKRDQRA</sequence>
<feature type="region of interest" description="Disordered" evidence="1">
    <location>
        <begin position="179"/>
        <end position="262"/>
    </location>
</feature>
<dbReference type="OrthoDB" id="5383057at2759"/>
<dbReference type="GeneID" id="34615208"/>
<organism evidence="2 3">
    <name type="scientific">Penicilliopsis zonata CBS 506.65</name>
    <dbReference type="NCBI Taxonomy" id="1073090"/>
    <lineage>
        <taxon>Eukaryota</taxon>
        <taxon>Fungi</taxon>
        <taxon>Dikarya</taxon>
        <taxon>Ascomycota</taxon>
        <taxon>Pezizomycotina</taxon>
        <taxon>Eurotiomycetes</taxon>
        <taxon>Eurotiomycetidae</taxon>
        <taxon>Eurotiales</taxon>
        <taxon>Aspergillaceae</taxon>
        <taxon>Penicilliopsis</taxon>
    </lineage>
</organism>
<evidence type="ECO:0000256" key="1">
    <source>
        <dbReference type="SAM" id="MobiDB-lite"/>
    </source>
</evidence>
<dbReference type="EMBL" id="KV878337">
    <property type="protein sequence ID" value="OJJ49969.1"/>
    <property type="molecule type" value="Genomic_DNA"/>
</dbReference>
<dbReference type="Proteomes" id="UP000184188">
    <property type="component" value="Unassembled WGS sequence"/>
</dbReference>
<feature type="compositionally biased region" description="Polar residues" evidence="1">
    <location>
        <begin position="42"/>
        <end position="55"/>
    </location>
</feature>
<proteinExistence type="predicted"/>
<dbReference type="VEuPathDB" id="FungiDB:ASPZODRAFT_58079"/>
<protein>
    <submittedName>
        <fullName evidence="2">Uncharacterized protein</fullName>
    </submittedName>
</protein>
<name>A0A1L9SRY8_9EURO</name>
<accession>A0A1L9SRY8</accession>
<dbReference type="AlphaFoldDB" id="A0A1L9SRY8"/>
<feature type="region of interest" description="Disordered" evidence="1">
    <location>
        <begin position="1"/>
        <end position="162"/>
    </location>
</feature>
<evidence type="ECO:0000313" key="3">
    <source>
        <dbReference type="Proteomes" id="UP000184188"/>
    </source>
</evidence>
<feature type="compositionally biased region" description="Polar residues" evidence="1">
    <location>
        <begin position="207"/>
        <end position="218"/>
    </location>
</feature>
<dbReference type="RefSeq" id="XP_022584479.1">
    <property type="nucleotide sequence ID" value="XM_022728744.1"/>
</dbReference>
<feature type="compositionally biased region" description="Polar residues" evidence="1">
    <location>
        <begin position="63"/>
        <end position="84"/>
    </location>
</feature>
<feature type="compositionally biased region" description="Basic and acidic residues" evidence="1">
    <location>
        <begin position="86"/>
        <end position="98"/>
    </location>
</feature>
<reference evidence="3" key="1">
    <citation type="journal article" date="2017" name="Genome Biol.">
        <title>Comparative genomics reveals high biological diversity and specific adaptations in the industrially and medically important fungal genus Aspergillus.</title>
        <authorList>
            <person name="de Vries R.P."/>
            <person name="Riley R."/>
            <person name="Wiebenga A."/>
            <person name="Aguilar-Osorio G."/>
            <person name="Amillis S."/>
            <person name="Uchima C.A."/>
            <person name="Anderluh G."/>
            <person name="Asadollahi M."/>
            <person name="Askin M."/>
            <person name="Barry K."/>
            <person name="Battaglia E."/>
            <person name="Bayram O."/>
            <person name="Benocci T."/>
            <person name="Braus-Stromeyer S.A."/>
            <person name="Caldana C."/>
            <person name="Canovas D."/>
            <person name="Cerqueira G.C."/>
            <person name="Chen F."/>
            <person name="Chen W."/>
            <person name="Choi C."/>
            <person name="Clum A."/>
            <person name="Dos Santos R.A."/>
            <person name="Damasio A.R."/>
            <person name="Diallinas G."/>
            <person name="Emri T."/>
            <person name="Fekete E."/>
            <person name="Flipphi M."/>
            <person name="Freyberg S."/>
            <person name="Gallo A."/>
            <person name="Gournas C."/>
            <person name="Habgood R."/>
            <person name="Hainaut M."/>
            <person name="Harispe M.L."/>
            <person name="Henrissat B."/>
            <person name="Hilden K.S."/>
            <person name="Hope R."/>
            <person name="Hossain A."/>
            <person name="Karabika E."/>
            <person name="Karaffa L."/>
            <person name="Karanyi Z."/>
            <person name="Krasevec N."/>
            <person name="Kuo A."/>
            <person name="Kusch H."/>
            <person name="LaButti K."/>
            <person name="Lagendijk E.L."/>
            <person name="Lapidus A."/>
            <person name="Levasseur A."/>
            <person name="Lindquist E."/>
            <person name="Lipzen A."/>
            <person name="Logrieco A.F."/>
            <person name="MacCabe A."/>
            <person name="Maekelae M.R."/>
            <person name="Malavazi I."/>
            <person name="Melin P."/>
            <person name="Meyer V."/>
            <person name="Mielnichuk N."/>
            <person name="Miskei M."/>
            <person name="Molnar A.P."/>
            <person name="Mule G."/>
            <person name="Ngan C.Y."/>
            <person name="Orejas M."/>
            <person name="Orosz E."/>
            <person name="Ouedraogo J.P."/>
            <person name="Overkamp K.M."/>
            <person name="Park H.-S."/>
            <person name="Perrone G."/>
            <person name="Piumi F."/>
            <person name="Punt P.J."/>
            <person name="Ram A.F."/>
            <person name="Ramon A."/>
            <person name="Rauscher S."/>
            <person name="Record E."/>
            <person name="Riano-Pachon D.M."/>
            <person name="Robert V."/>
            <person name="Roehrig J."/>
            <person name="Ruller R."/>
            <person name="Salamov A."/>
            <person name="Salih N.S."/>
            <person name="Samson R.A."/>
            <person name="Sandor E."/>
            <person name="Sanguinetti M."/>
            <person name="Schuetze T."/>
            <person name="Sepcic K."/>
            <person name="Shelest E."/>
            <person name="Sherlock G."/>
            <person name="Sophianopoulou V."/>
            <person name="Squina F.M."/>
            <person name="Sun H."/>
            <person name="Susca A."/>
            <person name="Todd R.B."/>
            <person name="Tsang A."/>
            <person name="Unkles S.E."/>
            <person name="van de Wiele N."/>
            <person name="van Rossen-Uffink D."/>
            <person name="Oliveira J.V."/>
            <person name="Vesth T.C."/>
            <person name="Visser J."/>
            <person name="Yu J.-H."/>
            <person name="Zhou M."/>
            <person name="Andersen M.R."/>
            <person name="Archer D.B."/>
            <person name="Baker S.E."/>
            <person name="Benoit I."/>
            <person name="Brakhage A.A."/>
            <person name="Braus G.H."/>
            <person name="Fischer R."/>
            <person name="Frisvad J.C."/>
            <person name="Goldman G.H."/>
            <person name="Houbraken J."/>
            <person name="Oakley B."/>
            <person name="Pocsi I."/>
            <person name="Scazzocchio C."/>
            <person name="Seiboth B."/>
            <person name="vanKuyk P.A."/>
            <person name="Wortman J."/>
            <person name="Dyer P.S."/>
            <person name="Grigoriev I.V."/>
        </authorList>
    </citation>
    <scope>NUCLEOTIDE SEQUENCE [LARGE SCALE GENOMIC DNA]</scope>
    <source>
        <strain evidence="3">CBS 506.65</strain>
    </source>
</reference>
<evidence type="ECO:0000313" key="2">
    <source>
        <dbReference type="EMBL" id="OJJ49969.1"/>
    </source>
</evidence>
<keyword evidence="3" id="KW-1185">Reference proteome</keyword>